<feature type="domain" description="Glycosyl hydrolase family 81 C-terminal" evidence="11">
    <location>
        <begin position="373"/>
        <end position="694"/>
    </location>
</feature>
<comment type="caution">
    <text evidence="12">The sequence shown here is derived from an EMBL/GenBank/DDBJ whole genome shotgun (WGS) entry which is preliminary data.</text>
</comment>
<dbReference type="OrthoDB" id="4473401at2759"/>
<evidence type="ECO:0000256" key="3">
    <source>
        <dbReference type="ARBA" id="ARBA00012780"/>
    </source>
</evidence>
<accession>A0A9W4XJG9</accession>
<keyword evidence="7" id="KW-0961">Cell wall biogenesis/degradation</keyword>
<dbReference type="InterPro" id="IPR040720">
    <property type="entry name" value="GH81_C"/>
</dbReference>
<gene>
    <name evidence="12" type="ORF">PDIGIT_LOCUS3800</name>
</gene>
<evidence type="ECO:0000256" key="8">
    <source>
        <dbReference type="ARBA" id="ARBA00023326"/>
    </source>
</evidence>
<dbReference type="GO" id="GO:0042973">
    <property type="term" value="F:glucan endo-1,3-beta-D-glucosidase activity"/>
    <property type="evidence" value="ECO:0007669"/>
    <property type="project" value="UniProtKB-EC"/>
</dbReference>
<dbReference type="EC" id="3.2.1.39" evidence="3"/>
<evidence type="ECO:0000259" key="11">
    <source>
        <dbReference type="Pfam" id="PF17652"/>
    </source>
</evidence>
<dbReference type="Proteomes" id="UP001152607">
    <property type="component" value="Unassembled WGS sequence"/>
</dbReference>
<dbReference type="EMBL" id="CAOQHR010000002">
    <property type="protein sequence ID" value="CAI6325853.1"/>
    <property type="molecule type" value="Genomic_DNA"/>
</dbReference>
<evidence type="ECO:0000259" key="10">
    <source>
        <dbReference type="Pfam" id="PF03639"/>
    </source>
</evidence>
<dbReference type="Gene3D" id="1.10.287.1170">
    <property type="entry name" value="glycoside hydrolase family 81 endo-[beta] glucanase"/>
    <property type="match status" value="1"/>
</dbReference>
<keyword evidence="13" id="KW-1185">Reference proteome</keyword>
<keyword evidence="4" id="KW-0378">Hydrolase</keyword>
<evidence type="ECO:0000256" key="9">
    <source>
        <dbReference type="SAM" id="MobiDB-lite"/>
    </source>
</evidence>
<reference evidence="12" key="1">
    <citation type="submission" date="2023-01" db="EMBL/GenBank/DDBJ databases">
        <authorList>
            <person name="Van Ghelder C."/>
            <person name="Rancurel C."/>
        </authorList>
    </citation>
    <scope>NUCLEOTIDE SEQUENCE</scope>
    <source>
        <strain evidence="12">CNCM I-4278</strain>
    </source>
</reference>
<dbReference type="Pfam" id="PF03639">
    <property type="entry name" value="Glyco_hydro_81"/>
    <property type="match status" value="2"/>
</dbReference>
<evidence type="ECO:0000256" key="4">
    <source>
        <dbReference type="ARBA" id="ARBA00022801"/>
    </source>
</evidence>
<keyword evidence="8" id="KW-0624">Polysaccharide degradation</keyword>
<evidence type="ECO:0000313" key="12">
    <source>
        <dbReference type="EMBL" id="CAI6325853.1"/>
    </source>
</evidence>
<feature type="compositionally biased region" description="Low complexity" evidence="9">
    <location>
        <begin position="1"/>
        <end position="13"/>
    </location>
</feature>
<feature type="domain" description="Glycosyl hydrolase family 81 N-terminal" evidence="10">
    <location>
        <begin position="213"/>
        <end position="356"/>
    </location>
</feature>
<name>A0A9W4XJG9_9PLEO</name>
<comment type="similarity">
    <text evidence="2">Belongs to the glycosyl hydrolase 81 family.</text>
</comment>
<dbReference type="AlphaFoldDB" id="A0A9W4XJG9"/>
<proteinExistence type="inferred from homology"/>
<dbReference type="GO" id="GO:0071555">
    <property type="term" value="P:cell wall organization"/>
    <property type="evidence" value="ECO:0007669"/>
    <property type="project" value="UniProtKB-KW"/>
</dbReference>
<dbReference type="PANTHER" id="PTHR31983">
    <property type="entry name" value="ENDO-1,3(4)-BETA-GLUCANASE 1"/>
    <property type="match status" value="1"/>
</dbReference>
<dbReference type="Gene3D" id="2.70.98.30">
    <property type="entry name" value="Golgi alpha-mannosidase II, domain 4"/>
    <property type="match status" value="1"/>
</dbReference>
<dbReference type="GO" id="GO:0052861">
    <property type="term" value="F:endo-1,3(4)-beta-glucanase activity"/>
    <property type="evidence" value="ECO:0007669"/>
    <property type="project" value="InterPro"/>
</dbReference>
<protein>
    <recommendedName>
        <fullName evidence="3">glucan endo-1,3-beta-D-glucosidase</fullName>
        <ecNumber evidence="3">3.2.1.39</ecNumber>
    </recommendedName>
</protein>
<feature type="region of interest" description="Disordered" evidence="9">
    <location>
        <begin position="1"/>
        <end position="29"/>
    </location>
</feature>
<sequence length="696" mass="77413">MGSCLSRPSLPSSSRRKAAPTAWVPPPNTDNIFTPIQADDILSQIPISARHPVPRKGIEDDDDMVQVMHTNSFYANAFLGEQNRPIWTHPYVLWWGDRKGGIEAEGFIDSMGMCVGHTAVGDFEYGEGTPARFFTAPKKQSLVLGAREFDRETVLTTDSHLPFSVNINLKRGTAPDSPKITFPVVQGMGFVTANYHNATPMIQTGGRDGFQELLYVIPAPNETYDGTRSVKADPHTFTLPASFKGTIQVVKNPLGGEGETIYDQSYGTFVVEASLYATVNEAKGTYTFQYTKVGTSPALMFALPHHIQSLDPELKPTVTRLQLQTTTKGLATALKSDRLTFVEPALPTSMAFGPWVPPPTSTLPLRSQPRYPPDVLAALARIVDLDIRRVMTEKIPEESIYYAGKALSKFATILWISKDVLNNPPLTTAGLDKLKLEFSRFVQNRQKMTLQYDDQWKGLVSSAGFAGGQGADFGNTWYNDHHFHYGYFVYTAAVIGYIDPAWIALGDNKAWTNMLVKDFADSDDKGRDYPFSRCFDWWHGHSWAKGLIESADGKDQESTGEDGFSAFAIKMWGKTIGDANMEKRGNLMLAIQARSFNNYFYLSSTNTIQPSRFIDNKVAGILFEGKADHASTYNAISPPLQGPILNAHHLFSTAYFGADPALTHGIHMLPLSPPSYYLRPRAWVREEWDTHFSRDR</sequence>
<dbReference type="InterPro" id="IPR005200">
    <property type="entry name" value="Endo-beta-glucanase"/>
</dbReference>
<dbReference type="GO" id="GO:0009986">
    <property type="term" value="C:cell surface"/>
    <property type="evidence" value="ECO:0007669"/>
    <property type="project" value="TreeGrafter"/>
</dbReference>
<organism evidence="12 13">
    <name type="scientific">Periconia digitata</name>
    <dbReference type="NCBI Taxonomy" id="1303443"/>
    <lineage>
        <taxon>Eukaryota</taxon>
        <taxon>Fungi</taxon>
        <taxon>Dikarya</taxon>
        <taxon>Ascomycota</taxon>
        <taxon>Pezizomycotina</taxon>
        <taxon>Dothideomycetes</taxon>
        <taxon>Pleosporomycetidae</taxon>
        <taxon>Pleosporales</taxon>
        <taxon>Massarineae</taxon>
        <taxon>Periconiaceae</taxon>
        <taxon>Periconia</taxon>
    </lineage>
</organism>
<evidence type="ECO:0000256" key="6">
    <source>
        <dbReference type="ARBA" id="ARBA00023295"/>
    </source>
</evidence>
<evidence type="ECO:0000256" key="2">
    <source>
        <dbReference type="ARBA" id="ARBA00010730"/>
    </source>
</evidence>
<dbReference type="PROSITE" id="PS52008">
    <property type="entry name" value="GH81"/>
    <property type="match status" value="1"/>
</dbReference>
<dbReference type="Pfam" id="PF17652">
    <property type="entry name" value="Glyco_hydro81C"/>
    <property type="match status" value="1"/>
</dbReference>
<evidence type="ECO:0000313" key="13">
    <source>
        <dbReference type="Proteomes" id="UP001152607"/>
    </source>
</evidence>
<keyword evidence="6" id="KW-0326">Glycosidase</keyword>
<evidence type="ECO:0000256" key="7">
    <source>
        <dbReference type="ARBA" id="ARBA00023316"/>
    </source>
</evidence>
<keyword evidence="5" id="KW-0119">Carbohydrate metabolism</keyword>
<evidence type="ECO:0000256" key="1">
    <source>
        <dbReference type="ARBA" id="ARBA00000382"/>
    </source>
</evidence>
<evidence type="ECO:0000256" key="5">
    <source>
        <dbReference type="ARBA" id="ARBA00023277"/>
    </source>
</evidence>
<feature type="domain" description="Glycosyl hydrolase family 81 N-terminal" evidence="10">
    <location>
        <begin position="51"/>
        <end position="212"/>
    </location>
</feature>
<comment type="catalytic activity">
    <reaction evidence="1">
        <text>Hydrolysis of (1-&gt;3)-beta-D-glucosidic linkages in (1-&gt;3)-beta-D-glucans.</text>
        <dbReference type="EC" id="3.2.1.39"/>
    </reaction>
</comment>
<dbReference type="PANTHER" id="PTHR31983:SF0">
    <property type="entry name" value="GLUCAN ENDO-1,3-BETA-D-GLUCOSIDASE 2"/>
    <property type="match status" value="1"/>
</dbReference>
<dbReference type="InterPro" id="IPR040451">
    <property type="entry name" value="GH81_N"/>
</dbReference>
<dbReference type="GO" id="GO:0000272">
    <property type="term" value="P:polysaccharide catabolic process"/>
    <property type="evidence" value="ECO:0007669"/>
    <property type="project" value="UniProtKB-KW"/>
</dbReference>